<proteinExistence type="predicted"/>
<keyword evidence="5" id="KW-1185">Reference proteome</keyword>
<organism evidence="4 5">
    <name type="scientific">Shewanella maritima</name>
    <dbReference type="NCBI Taxonomy" id="2520507"/>
    <lineage>
        <taxon>Bacteria</taxon>
        <taxon>Pseudomonadati</taxon>
        <taxon>Pseudomonadota</taxon>
        <taxon>Gammaproteobacteria</taxon>
        <taxon>Alteromonadales</taxon>
        <taxon>Shewanellaceae</taxon>
        <taxon>Shewanella</taxon>
    </lineage>
</organism>
<sequence length="394" mass="44558">MRYGSIALALVCLYASNSYAALEVITSSEKNTLKDIERQYNIDPQLISVNDKFSRHNKKANDIEELKKKIVSEKARYEELVGQLQDKILAKANMPAFYRQIEDTVNGIDSLETRTRLDTQTLEGEREDIQAEYKSINAKRSEKSQKLFKLKKDITDRLVADLSKSSSELPVNINGSTECSKFQSIADCLKESKSYILSNTRNESPFLTDKSVLLDYEVLDANMNMHGELNYKVAMKFKPSYNKKIDAIINEELGLKSAMITLVSNVDADWYINGNKVGTGKKLFHEIPLGKHGILASYQSEDKSSVENIEGNGVFNYNFDKPQVANSVERLPEQPKQAEKAKPKAKYTLFSDNTSMPKGDAKKVTTEKGYEYFMGVKPSTKKQVIEFTNEPTEK</sequence>
<reference evidence="4 5" key="1">
    <citation type="submission" date="2019-02" db="EMBL/GenBank/DDBJ databases">
        <title>Shewanella sp. D4-2 isolated from Dokdo Island.</title>
        <authorList>
            <person name="Baek K."/>
        </authorList>
    </citation>
    <scope>NUCLEOTIDE SEQUENCE [LARGE SCALE GENOMIC DNA]</scope>
    <source>
        <strain evidence="4 5">D4-2</strain>
    </source>
</reference>
<dbReference type="OrthoDB" id="5810809at2"/>
<feature type="region of interest" description="Disordered" evidence="2">
    <location>
        <begin position="330"/>
        <end position="362"/>
    </location>
</feature>
<dbReference type="KEGG" id="smai:EXU30_05280"/>
<evidence type="ECO:0000256" key="3">
    <source>
        <dbReference type="SAM" id="SignalP"/>
    </source>
</evidence>
<feature type="signal peptide" evidence="3">
    <location>
        <begin position="1"/>
        <end position="20"/>
    </location>
</feature>
<name>A0A411PMN0_9GAMM</name>
<dbReference type="AlphaFoldDB" id="A0A411PMN0"/>
<feature type="coiled-coil region" evidence="1">
    <location>
        <begin position="119"/>
        <end position="146"/>
    </location>
</feature>
<feature type="coiled-coil region" evidence="1">
    <location>
        <begin position="56"/>
        <end position="87"/>
    </location>
</feature>
<feature type="chain" id="PRO_5019063334" evidence="3">
    <location>
        <begin position="21"/>
        <end position="394"/>
    </location>
</feature>
<feature type="compositionally biased region" description="Basic and acidic residues" evidence="2">
    <location>
        <begin position="330"/>
        <end position="342"/>
    </location>
</feature>
<accession>A0A411PMN0</accession>
<keyword evidence="3" id="KW-0732">Signal</keyword>
<evidence type="ECO:0000256" key="1">
    <source>
        <dbReference type="SAM" id="Coils"/>
    </source>
</evidence>
<evidence type="ECO:0000313" key="5">
    <source>
        <dbReference type="Proteomes" id="UP000291106"/>
    </source>
</evidence>
<keyword evidence="1" id="KW-0175">Coiled coil</keyword>
<evidence type="ECO:0000313" key="4">
    <source>
        <dbReference type="EMBL" id="QBF84800.1"/>
    </source>
</evidence>
<evidence type="ECO:0000256" key="2">
    <source>
        <dbReference type="SAM" id="MobiDB-lite"/>
    </source>
</evidence>
<protein>
    <submittedName>
        <fullName evidence="4">Uncharacterized protein</fullName>
    </submittedName>
</protein>
<gene>
    <name evidence="4" type="ORF">EXU30_05280</name>
</gene>
<dbReference type="Proteomes" id="UP000291106">
    <property type="component" value="Chromosome"/>
</dbReference>
<dbReference type="EMBL" id="CP036200">
    <property type="protein sequence ID" value="QBF84800.1"/>
    <property type="molecule type" value="Genomic_DNA"/>
</dbReference>